<reference evidence="8" key="1">
    <citation type="submission" date="2025-08" db="UniProtKB">
        <authorList>
            <consortium name="RefSeq"/>
        </authorList>
    </citation>
    <scope>IDENTIFICATION</scope>
    <source>
        <tissue evidence="8">Whole sample</tissue>
    </source>
</reference>
<evidence type="ECO:0000256" key="1">
    <source>
        <dbReference type="ARBA" id="ARBA00004141"/>
    </source>
</evidence>
<feature type="transmembrane region" description="Helical" evidence="5">
    <location>
        <begin position="187"/>
        <end position="208"/>
    </location>
</feature>
<evidence type="ECO:0000256" key="5">
    <source>
        <dbReference type="SAM" id="Phobius"/>
    </source>
</evidence>
<dbReference type="InterPro" id="IPR004853">
    <property type="entry name" value="Sugar_P_trans_dom"/>
</dbReference>
<comment type="subcellular location">
    <subcellularLocation>
        <location evidence="1">Membrane</location>
        <topology evidence="1">Multi-pass membrane protein</topology>
    </subcellularLocation>
</comment>
<dbReference type="AlphaFoldDB" id="A0A8B8CUN6"/>
<feature type="transmembrane region" description="Helical" evidence="5">
    <location>
        <begin position="74"/>
        <end position="98"/>
    </location>
</feature>
<feature type="transmembrane region" description="Helical" evidence="5">
    <location>
        <begin position="155"/>
        <end position="175"/>
    </location>
</feature>
<protein>
    <submittedName>
        <fullName evidence="8">Solute carrier family 35 member E1 homolog isoform X1</fullName>
    </submittedName>
</protein>
<evidence type="ECO:0000313" key="8">
    <source>
        <dbReference type="RefSeq" id="XP_022319518.1"/>
    </source>
</evidence>
<feature type="domain" description="Sugar phosphate transporter" evidence="6">
    <location>
        <begin position="11"/>
        <end position="299"/>
    </location>
</feature>
<keyword evidence="2 5" id="KW-0812">Transmembrane</keyword>
<dbReference type="RefSeq" id="XP_022319518.1">
    <property type="nucleotide sequence ID" value="XM_022463810.1"/>
</dbReference>
<feature type="transmembrane region" description="Helical" evidence="5">
    <location>
        <begin position="12"/>
        <end position="33"/>
    </location>
</feature>
<evidence type="ECO:0000256" key="4">
    <source>
        <dbReference type="ARBA" id="ARBA00023136"/>
    </source>
</evidence>
<evidence type="ECO:0000256" key="2">
    <source>
        <dbReference type="ARBA" id="ARBA00022692"/>
    </source>
</evidence>
<accession>A0A8B8CUN6</accession>
<dbReference type="PANTHER" id="PTHR11132">
    <property type="entry name" value="SOLUTE CARRIER FAMILY 35"/>
    <property type="match status" value="1"/>
</dbReference>
<evidence type="ECO:0000313" key="7">
    <source>
        <dbReference type="Proteomes" id="UP000694844"/>
    </source>
</evidence>
<proteinExistence type="predicted"/>
<dbReference type="Pfam" id="PF03151">
    <property type="entry name" value="TPT"/>
    <property type="match status" value="1"/>
</dbReference>
<dbReference type="KEGG" id="cvn:111122189"/>
<sequence length="407" mass="45831">MEELNYIETLKFVVVCLMWYICSAGGNIIGKLVLNEIPYPMTVTMTQLVAISVYMEPIFWFLQTPNTGNITRSCYLKLILPLAFGKFFSSVSSHISIWKSTVSYAHTVKATLPLFTIVLSRVLLGETQTFFVYMSIVPIIVGVIVATLTEVSFEMVALFTALLATLVFSLQSIFSKKCLKETGINHLRLLVLLSRIATVLFLPFWLLFDCRQIVNSDIFENINVMKTLFLLFLDGIFYMLQNVFSFTVIAMVAPLSYSVANAMKRLVIIGASLFLLRNPVTTMNVVGMLVACFGVLCYNKAKYDQNTARRRAETLPYVHSETNLQAHLNPKGLPHSKTEANLLNRNGLIHPQDHILLQNNVSLDHVTLFPPSHPWTVNQTHPRHTSASRSGEQSNLVARGSQRIFEI</sequence>
<gene>
    <name evidence="8" type="primary">LOC111122189</name>
</gene>
<keyword evidence="7" id="KW-1185">Reference proteome</keyword>
<keyword evidence="3 5" id="KW-1133">Transmembrane helix</keyword>
<dbReference type="InterPro" id="IPR050186">
    <property type="entry name" value="TPT_transporter"/>
</dbReference>
<feature type="transmembrane region" description="Helical" evidence="5">
    <location>
        <begin position="39"/>
        <end position="62"/>
    </location>
</feature>
<dbReference type="GO" id="GO:0016020">
    <property type="term" value="C:membrane"/>
    <property type="evidence" value="ECO:0007669"/>
    <property type="project" value="UniProtKB-SubCell"/>
</dbReference>
<feature type="transmembrane region" description="Helical" evidence="5">
    <location>
        <begin position="131"/>
        <end position="149"/>
    </location>
</feature>
<dbReference type="Proteomes" id="UP000694844">
    <property type="component" value="Chromosome 2"/>
</dbReference>
<dbReference type="SUPFAM" id="SSF103481">
    <property type="entry name" value="Multidrug resistance efflux transporter EmrE"/>
    <property type="match status" value="1"/>
</dbReference>
<dbReference type="GeneID" id="111122189"/>
<evidence type="ECO:0000256" key="3">
    <source>
        <dbReference type="ARBA" id="ARBA00022989"/>
    </source>
</evidence>
<feature type="transmembrane region" description="Helical" evidence="5">
    <location>
        <begin position="282"/>
        <end position="301"/>
    </location>
</feature>
<keyword evidence="4 5" id="KW-0472">Membrane</keyword>
<dbReference type="InterPro" id="IPR037185">
    <property type="entry name" value="EmrE-like"/>
</dbReference>
<dbReference type="OrthoDB" id="6418713at2759"/>
<name>A0A8B8CUN6_CRAVI</name>
<evidence type="ECO:0000259" key="6">
    <source>
        <dbReference type="Pfam" id="PF03151"/>
    </source>
</evidence>
<feature type="transmembrane region" description="Helical" evidence="5">
    <location>
        <begin position="228"/>
        <end position="252"/>
    </location>
</feature>
<organism evidence="7 8">
    <name type="scientific">Crassostrea virginica</name>
    <name type="common">Eastern oyster</name>
    <dbReference type="NCBI Taxonomy" id="6565"/>
    <lineage>
        <taxon>Eukaryota</taxon>
        <taxon>Metazoa</taxon>
        <taxon>Spiralia</taxon>
        <taxon>Lophotrochozoa</taxon>
        <taxon>Mollusca</taxon>
        <taxon>Bivalvia</taxon>
        <taxon>Autobranchia</taxon>
        <taxon>Pteriomorphia</taxon>
        <taxon>Ostreida</taxon>
        <taxon>Ostreoidea</taxon>
        <taxon>Ostreidae</taxon>
        <taxon>Crassostrea</taxon>
    </lineage>
</organism>